<dbReference type="GO" id="GO:0006508">
    <property type="term" value="P:proteolysis"/>
    <property type="evidence" value="ECO:0007669"/>
    <property type="project" value="UniProtKB-KW"/>
</dbReference>
<evidence type="ECO:0000256" key="1">
    <source>
        <dbReference type="ARBA" id="ARBA00007074"/>
    </source>
</evidence>
<evidence type="ECO:0000313" key="8">
    <source>
        <dbReference type="Proteomes" id="UP000321798"/>
    </source>
</evidence>
<dbReference type="Pfam" id="PF00877">
    <property type="entry name" value="NLPC_P60"/>
    <property type="match status" value="1"/>
</dbReference>
<feature type="domain" description="NlpC/P60" evidence="6">
    <location>
        <begin position="111"/>
        <end position="222"/>
    </location>
</feature>
<name>A0A512PGQ5_9CELL</name>
<sequence length="222" mass="22348">MGTVGRRTAVVAAASGLAVTMLGAPASAANQGEAAGSLPAVDTTSLTASARAVLETAPVVTAPAEVSWSFDTPTVTAVKPVVKAATTRTTTTAASRSETRTAVANSPIPQSVAGNAVLEIAARYVGTPYVSGGTTPDGFDCSGFVSYVYGQLGISLPHSSSAYLSVGTIVSAADALPGDIIWSPGHVAIYAGGNQQIDAPRPGKTVQFRAIWQSSPVFIRIG</sequence>
<keyword evidence="4" id="KW-0788">Thiol protease</keyword>
<dbReference type="InterPro" id="IPR038765">
    <property type="entry name" value="Papain-like_cys_pep_sf"/>
</dbReference>
<feature type="signal peptide" evidence="5">
    <location>
        <begin position="1"/>
        <end position="28"/>
    </location>
</feature>
<keyword evidence="2" id="KW-0645">Protease</keyword>
<accession>A0A512PGQ5</accession>
<dbReference type="PANTHER" id="PTHR47359">
    <property type="entry name" value="PEPTIDOGLYCAN DL-ENDOPEPTIDASE CWLO"/>
    <property type="match status" value="1"/>
</dbReference>
<keyword evidence="5" id="KW-0732">Signal</keyword>
<dbReference type="Gene3D" id="3.90.1720.10">
    <property type="entry name" value="endopeptidase domain like (from Nostoc punctiforme)"/>
    <property type="match status" value="1"/>
</dbReference>
<protein>
    <recommendedName>
        <fullName evidence="6">NlpC/P60 domain-containing protein</fullName>
    </recommendedName>
</protein>
<organism evidence="7 8">
    <name type="scientific">Cellulomonas soli</name>
    <dbReference type="NCBI Taxonomy" id="931535"/>
    <lineage>
        <taxon>Bacteria</taxon>
        <taxon>Bacillati</taxon>
        <taxon>Actinomycetota</taxon>
        <taxon>Actinomycetes</taxon>
        <taxon>Micrococcales</taxon>
        <taxon>Cellulomonadaceae</taxon>
        <taxon>Cellulomonas</taxon>
    </lineage>
</organism>
<dbReference type="EMBL" id="BKAL01000013">
    <property type="protein sequence ID" value="GEP70376.1"/>
    <property type="molecule type" value="Genomic_DNA"/>
</dbReference>
<dbReference type="PROSITE" id="PS51935">
    <property type="entry name" value="NLPC_P60"/>
    <property type="match status" value="1"/>
</dbReference>
<evidence type="ECO:0000256" key="4">
    <source>
        <dbReference type="ARBA" id="ARBA00022807"/>
    </source>
</evidence>
<keyword evidence="3" id="KW-0378">Hydrolase</keyword>
<dbReference type="PANTHER" id="PTHR47359:SF3">
    <property type="entry name" value="NLP_P60 DOMAIN-CONTAINING PROTEIN-RELATED"/>
    <property type="match status" value="1"/>
</dbReference>
<evidence type="ECO:0000259" key="6">
    <source>
        <dbReference type="PROSITE" id="PS51935"/>
    </source>
</evidence>
<evidence type="ECO:0000256" key="2">
    <source>
        <dbReference type="ARBA" id="ARBA00022670"/>
    </source>
</evidence>
<dbReference type="GO" id="GO:0008234">
    <property type="term" value="F:cysteine-type peptidase activity"/>
    <property type="evidence" value="ECO:0007669"/>
    <property type="project" value="UniProtKB-KW"/>
</dbReference>
<gene>
    <name evidence="7" type="ORF">CSO01_30910</name>
</gene>
<evidence type="ECO:0000256" key="3">
    <source>
        <dbReference type="ARBA" id="ARBA00022801"/>
    </source>
</evidence>
<dbReference type="InterPro" id="IPR051794">
    <property type="entry name" value="PG_Endopeptidase_C40"/>
</dbReference>
<evidence type="ECO:0000256" key="5">
    <source>
        <dbReference type="SAM" id="SignalP"/>
    </source>
</evidence>
<proteinExistence type="inferred from homology"/>
<dbReference type="SUPFAM" id="SSF54001">
    <property type="entry name" value="Cysteine proteinases"/>
    <property type="match status" value="1"/>
</dbReference>
<dbReference type="AlphaFoldDB" id="A0A512PGQ5"/>
<comment type="caution">
    <text evidence="7">The sequence shown here is derived from an EMBL/GenBank/DDBJ whole genome shotgun (WGS) entry which is preliminary data.</text>
</comment>
<dbReference type="InterPro" id="IPR000064">
    <property type="entry name" value="NLP_P60_dom"/>
</dbReference>
<comment type="similarity">
    <text evidence="1">Belongs to the peptidase C40 family.</text>
</comment>
<feature type="chain" id="PRO_5021940946" description="NlpC/P60 domain-containing protein" evidence="5">
    <location>
        <begin position="29"/>
        <end position="222"/>
    </location>
</feature>
<dbReference type="Proteomes" id="UP000321798">
    <property type="component" value="Unassembled WGS sequence"/>
</dbReference>
<reference evidence="7 8" key="1">
    <citation type="submission" date="2019-07" db="EMBL/GenBank/DDBJ databases">
        <title>Whole genome shotgun sequence of Cellulomonas soli NBRC 109434.</title>
        <authorList>
            <person name="Hosoyama A."/>
            <person name="Uohara A."/>
            <person name="Ohji S."/>
            <person name="Ichikawa N."/>
        </authorList>
    </citation>
    <scope>NUCLEOTIDE SEQUENCE [LARGE SCALE GENOMIC DNA]</scope>
    <source>
        <strain evidence="7 8">NBRC 109434</strain>
    </source>
</reference>
<keyword evidence="8" id="KW-1185">Reference proteome</keyword>
<evidence type="ECO:0000313" key="7">
    <source>
        <dbReference type="EMBL" id="GEP70376.1"/>
    </source>
</evidence>